<evidence type="ECO:0008006" key="9">
    <source>
        <dbReference type="Google" id="ProtNLM"/>
    </source>
</evidence>
<dbReference type="NCBIfam" id="TIGR01451">
    <property type="entry name" value="B_ant_repeat"/>
    <property type="match status" value="1"/>
</dbReference>
<organism evidence="7 8">
    <name type="scientific">Leucobacter komagatae</name>
    <dbReference type="NCBI Taxonomy" id="55969"/>
    <lineage>
        <taxon>Bacteria</taxon>
        <taxon>Bacillati</taxon>
        <taxon>Actinomycetota</taxon>
        <taxon>Actinomycetes</taxon>
        <taxon>Micrococcales</taxon>
        <taxon>Microbacteriaceae</taxon>
        <taxon>Leucobacter</taxon>
    </lineage>
</organism>
<dbReference type="PANTHER" id="PTHR23303">
    <property type="entry name" value="CARBOXYPEPTIDASE REGULATORY REGION-CONTAINING"/>
    <property type="match status" value="1"/>
</dbReference>
<gene>
    <name evidence="7" type="ORF">SD72_14105</name>
</gene>
<reference evidence="7 8" key="1">
    <citation type="submission" date="2015-01" db="EMBL/GenBank/DDBJ databases">
        <title>Draft genome sequence of Leucobacter komagatae strain VKM ST2845.</title>
        <authorList>
            <person name="Karlyshev A.V."/>
            <person name="Kudryashova E.B."/>
        </authorList>
    </citation>
    <scope>NUCLEOTIDE SEQUENCE [LARGE SCALE GENOMIC DNA]</scope>
    <source>
        <strain evidence="7 8">VKM ST2845</strain>
    </source>
</reference>
<accession>A0A0D0IKK3</accession>
<dbReference type="PANTHER" id="PTHR23303:SF15">
    <property type="entry name" value="COLOSSIN-A"/>
    <property type="match status" value="1"/>
</dbReference>
<feature type="domain" description="SpaA-like prealbumin fold" evidence="6">
    <location>
        <begin position="858"/>
        <end position="961"/>
    </location>
</feature>
<protein>
    <recommendedName>
        <fullName evidence="9">LPXTG-motif cell wall-anchored protein</fullName>
    </recommendedName>
</protein>
<feature type="domain" description="SD-repeat containing protein B" evidence="5">
    <location>
        <begin position="966"/>
        <end position="1076"/>
    </location>
</feature>
<keyword evidence="4" id="KW-1133">Transmembrane helix</keyword>
<evidence type="ECO:0000313" key="8">
    <source>
        <dbReference type="Proteomes" id="UP000032120"/>
    </source>
</evidence>
<evidence type="ECO:0000256" key="3">
    <source>
        <dbReference type="ARBA" id="ARBA00022729"/>
    </source>
</evidence>
<feature type="domain" description="SD-repeat containing protein B" evidence="5">
    <location>
        <begin position="1102"/>
        <end position="1212"/>
    </location>
</feature>
<dbReference type="RefSeq" id="WP_042545104.1">
    <property type="nucleotide sequence ID" value="NZ_JXSQ01000027.1"/>
</dbReference>
<feature type="transmembrane region" description="Helical" evidence="4">
    <location>
        <begin position="1666"/>
        <end position="1687"/>
    </location>
</feature>
<evidence type="ECO:0000256" key="4">
    <source>
        <dbReference type="SAM" id="Phobius"/>
    </source>
</evidence>
<comment type="subcellular location">
    <subcellularLocation>
        <location evidence="1">Secreted</location>
    </subcellularLocation>
</comment>
<dbReference type="NCBIfam" id="TIGR01167">
    <property type="entry name" value="LPXTG_anchor"/>
    <property type="match status" value="1"/>
</dbReference>
<dbReference type="Gene3D" id="2.60.40.10">
    <property type="entry name" value="Immunoglobulins"/>
    <property type="match status" value="6"/>
</dbReference>
<feature type="domain" description="SD-repeat containing protein B" evidence="5">
    <location>
        <begin position="1374"/>
        <end position="1485"/>
    </location>
</feature>
<keyword evidence="4" id="KW-0472">Membrane</keyword>
<comment type="caution">
    <text evidence="7">The sequence shown here is derived from an EMBL/GenBank/DDBJ whole genome shotgun (WGS) entry which is preliminary data.</text>
</comment>
<dbReference type="Gene3D" id="2.60.40.740">
    <property type="match status" value="1"/>
</dbReference>
<feature type="domain" description="SD-repeat containing protein B" evidence="5">
    <location>
        <begin position="1510"/>
        <end position="1621"/>
    </location>
</feature>
<dbReference type="Pfam" id="PF17802">
    <property type="entry name" value="SpaA"/>
    <property type="match status" value="1"/>
</dbReference>
<dbReference type="InterPro" id="IPR051417">
    <property type="entry name" value="SDr/BOS_complex"/>
</dbReference>
<evidence type="ECO:0000259" key="5">
    <source>
        <dbReference type="Pfam" id="PF17210"/>
    </source>
</evidence>
<keyword evidence="8" id="KW-1185">Reference proteome</keyword>
<dbReference type="GO" id="GO:0005975">
    <property type="term" value="P:carbohydrate metabolic process"/>
    <property type="evidence" value="ECO:0007669"/>
    <property type="project" value="UniProtKB-ARBA"/>
</dbReference>
<dbReference type="EMBL" id="JXSQ01000027">
    <property type="protein sequence ID" value="KIP51627.1"/>
    <property type="molecule type" value="Genomic_DNA"/>
</dbReference>
<dbReference type="GO" id="GO:0005576">
    <property type="term" value="C:extracellular region"/>
    <property type="evidence" value="ECO:0007669"/>
    <property type="project" value="UniProtKB-SubCell"/>
</dbReference>
<keyword evidence="2" id="KW-0964">Secreted</keyword>
<sequence>MSEYIAPRSRARIFMNWLAGALVALLVVGGFSTPAMAAGGKVTVFPASSSGEEHNGTPVMPGGETFSFQLGYGSMDDGAVSTITLPEGVTIPKEALVVPAGNTAVESLEINADGQLVITFAKKFPSDVSQGVLDLKFTLDTVEYSEVRELNWDVDGVPTSQQIIVTKPGDKPSATNDGAEKRVNNPNIEHSIVDGKVVIDEAVLGTKIEYTLTVRSKDARDVVVTDTLGKHLSFVEGSLKGTKTVRDENDLNPVKTALTGLETISGESFEHKFAAEANSVYTFTYEATIADAKALAALRDELQQAYDKVAGTENGGAYAVQLTNNADVSGTAVNARFSIGGTAAPEDRPGVGEAFTKSVEPKNVDLAEQLKGGATLPEPIPLTYTLTADLTKFADFANNEKYKLQNNVVIKDVLPETVAWDMQARNSFLTLTDAAGDVIPLTPADTSKRDVDQVIAGDDYKFHYVVNGQQLFVNVGKDVKEKYTLTVKATLFELPVEASDTTGIYIDRFLARNHASFSYGGKTPHNTHADTVVTTPKDLSGGVDDKDKFDKTAPGGTLTAVAGNSVDVPYNFKVGAGVGNALTSRIVDAVDHSIFDVTEKTLPQIKASITGKYDSDYPLDGDTFDVSIDKDGKLVIAPNASFPKSADWGAVAAAPMNKAWEITFKLPTHVLKGKQTIDIKNSANYEGSDLEYTFISSSQTKATSFGNEMEVQKRVYDAKKDAFTTNLRAETVDGKLVNDTFIYRVELMPHGTFSNMVESVTDVLPAGVEFVGFVAPEDVKGDRVSTNPSYSVPGSRLTATYDAAANSVTLEKGRLDNGKTVSLFFKVKLTDAKENIGVTNIIGTSGATITPTNDYPLSLLKRDSADANKLITDKNARFSVLEADKKTVVLENLRVENGKIVTADGGTPVIKKSEDAEEPTTLGTYWLREDVAPAGYKKTDELFEIKFAEDESSNEVVVMNDRQNYAIGDYTWIDANRDGIQDEGEEVLPGVTVELLKDGEVIATTTTDAQGRYLFDELPAGEYRVKFTLTEEQQKIYTFTSQNAGADDAADSDANPATGLTTTIVLGETNTNLTKDYDHGTVKATEGIDPTWDAGVVLKTYAIGDYTWIDANRDGIQDEGEEVLPGVTVELLKDGEVIATTTTDENGHYMFDELLAGEYEVKFTLTEEQQKVYRFTEQNSGSDVASDSDADPTSGLTTKIVLGDSNTNLTKDYEHGTVKATEGIDPTWDAGVIKKSWAIGDYTWIDNNRDGIQDEGDDILPGVTVELIKDGKVIATTTSDENGRYLFDELEAGEYQVKFTLTDDQQKIYTFTDQQAGDDGAADSNADRKTGLTTTIVLGDENPNLTKDYEFGTVTATEGIDPTWDAGVVLKTYAIGDYTWIDANRDGIQNADEERLPGVTVELFKDGVVIATTTTDENGHYMFDELLAGEYEVKFTLTEEQQKIYTFTTKLAGGNDAADSDADRKTGFTAKIVLGNDNPNLTHDYSTAEVKATEGIDPTWDAGVVLKSYAIGDVVWIDTNKDGIQDSNEKVLPGVTVELFKDGKVIAKTTTDKNGRYIFDELMAGEYEVKFTLTKEQQKVYKFTKQHAGGSDAADSNADPKTGFTVKIVLNDDNANLTLDYEYGTVLATQGIDPTWDAGVIVLDIATPVDPGTPGVNELPSTGGSLPLTLGGIALALLAAGASLMFWRRRTA</sequence>
<dbReference type="Pfam" id="PF17210">
    <property type="entry name" value="SdrD_B"/>
    <property type="match status" value="5"/>
</dbReference>
<evidence type="ECO:0000256" key="1">
    <source>
        <dbReference type="ARBA" id="ARBA00004613"/>
    </source>
</evidence>
<dbReference type="InterPro" id="IPR047589">
    <property type="entry name" value="DUF11_rpt"/>
</dbReference>
<dbReference type="SUPFAM" id="SSF117074">
    <property type="entry name" value="Hypothetical protein PA1324"/>
    <property type="match status" value="5"/>
</dbReference>
<proteinExistence type="predicted"/>
<evidence type="ECO:0000259" key="6">
    <source>
        <dbReference type="Pfam" id="PF17802"/>
    </source>
</evidence>
<evidence type="ECO:0000256" key="2">
    <source>
        <dbReference type="ARBA" id="ARBA00022525"/>
    </source>
</evidence>
<feature type="domain" description="SD-repeat containing protein B" evidence="5">
    <location>
        <begin position="1238"/>
        <end position="1348"/>
    </location>
</feature>
<keyword evidence="4" id="KW-0812">Transmembrane</keyword>
<keyword evidence="3" id="KW-0732">Signal</keyword>
<dbReference type="InterPro" id="IPR033764">
    <property type="entry name" value="Sdr_B"/>
</dbReference>
<dbReference type="Proteomes" id="UP000032120">
    <property type="component" value="Unassembled WGS sequence"/>
</dbReference>
<dbReference type="InterPro" id="IPR013783">
    <property type="entry name" value="Ig-like_fold"/>
</dbReference>
<dbReference type="InterPro" id="IPR041033">
    <property type="entry name" value="SpaA_PFL_dom_1"/>
</dbReference>
<name>A0A0D0IKK3_9MICO</name>
<evidence type="ECO:0000313" key="7">
    <source>
        <dbReference type="EMBL" id="KIP51627.1"/>
    </source>
</evidence>